<dbReference type="AlphaFoldDB" id="A0ABC8DC81"/>
<evidence type="ECO:0000256" key="1">
    <source>
        <dbReference type="SAM" id="Phobius"/>
    </source>
</evidence>
<sequence>MEKITVKVLMYLSVICVIVGIIAGFVIYDRDVAEDAKTSKKVSEELYDNSVAQAQYKTDKALANSMQFSVFFSVLAGVVSGAILFGLAIIVRILDEANSRAYESASDLRLIKNGIQEQTAK</sequence>
<evidence type="ECO:0000313" key="3">
    <source>
        <dbReference type="Proteomes" id="UP000250069"/>
    </source>
</evidence>
<dbReference type="EMBL" id="CP030150">
    <property type="protein sequence ID" value="AWX73585.1"/>
    <property type="molecule type" value="Genomic_DNA"/>
</dbReference>
<feature type="transmembrane region" description="Helical" evidence="1">
    <location>
        <begin position="70"/>
        <end position="94"/>
    </location>
</feature>
<feature type="transmembrane region" description="Helical" evidence="1">
    <location>
        <begin position="9"/>
        <end position="28"/>
    </location>
</feature>
<keyword evidence="1" id="KW-0812">Transmembrane</keyword>
<name>A0ABC8DC81_BACVE</name>
<reference evidence="2 3" key="1">
    <citation type="submission" date="2018-06" db="EMBL/GenBank/DDBJ databases">
        <title>Complete Genome Sequence of Bacillus velezensis DSYZ, a Plant Growth-Promoting Rhizobacterium with Antifungal Activity.</title>
        <authorList>
            <person name="Du B."/>
            <person name="Ding Y."/>
            <person name="Liu K."/>
            <person name="Yao L."/>
            <person name="Wang C."/>
            <person name="Li H."/>
            <person name="Liu H."/>
        </authorList>
    </citation>
    <scope>NUCLEOTIDE SEQUENCE [LARGE SCALE GENOMIC DNA]</scope>
    <source>
        <strain evidence="2 3">DSYZ</strain>
    </source>
</reference>
<dbReference type="RefSeq" id="WP_033574898.1">
    <property type="nucleotide sequence ID" value="NZ_CP015443.1"/>
</dbReference>
<keyword evidence="1" id="KW-1133">Transmembrane helix</keyword>
<proteinExistence type="predicted"/>
<organism evidence="2 3">
    <name type="scientific">Bacillus velezensis</name>
    <dbReference type="NCBI Taxonomy" id="492670"/>
    <lineage>
        <taxon>Bacteria</taxon>
        <taxon>Bacillati</taxon>
        <taxon>Bacillota</taxon>
        <taxon>Bacilli</taxon>
        <taxon>Bacillales</taxon>
        <taxon>Bacillaceae</taxon>
        <taxon>Bacillus</taxon>
        <taxon>Bacillus amyloliquefaciens group</taxon>
    </lineage>
</organism>
<evidence type="ECO:0000313" key="2">
    <source>
        <dbReference type="EMBL" id="AWX73585.1"/>
    </source>
</evidence>
<gene>
    <name evidence="2" type="ORF">BVDSYZ_16840</name>
</gene>
<protein>
    <submittedName>
        <fullName evidence="2">Uncharacterized protein</fullName>
    </submittedName>
</protein>
<keyword evidence="1" id="KW-0472">Membrane</keyword>
<dbReference type="Proteomes" id="UP000250069">
    <property type="component" value="Chromosome"/>
</dbReference>
<accession>A0ABC8DC81</accession>